<dbReference type="Proteomes" id="UP000576480">
    <property type="component" value="Unassembled WGS sequence"/>
</dbReference>
<comment type="caution">
    <text evidence="11">The sequence shown here is derived from an EMBL/GenBank/DDBJ whole genome shotgun (WGS) entry which is preliminary data.</text>
</comment>
<protein>
    <recommendedName>
        <fullName evidence="8">Glyceraldehyde-3-phosphate dehydrogenase</fullName>
        <ecNumber evidence="8">1.2.1.-</ecNumber>
    </recommendedName>
</protein>
<name>A0A6V8P2E8_9ACTN</name>
<dbReference type="FunFam" id="3.40.50.720:FF:000001">
    <property type="entry name" value="Glyceraldehyde-3-phosphate dehydrogenase"/>
    <property type="match status" value="1"/>
</dbReference>
<evidence type="ECO:0000256" key="5">
    <source>
        <dbReference type="PIRSR" id="PIRSR000149-3"/>
    </source>
</evidence>
<gene>
    <name evidence="10" type="ORF">HKBW3S06_00376</name>
    <name evidence="11" type="ORF">HKBW3S33_00073</name>
    <name evidence="12" type="ORF">HKBW3S43_00798</name>
</gene>
<dbReference type="Gene3D" id="3.40.50.720">
    <property type="entry name" value="NAD(P)-binding Rossmann-like Domain"/>
    <property type="match status" value="1"/>
</dbReference>
<evidence type="ECO:0000259" key="9">
    <source>
        <dbReference type="SMART" id="SM00846"/>
    </source>
</evidence>
<dbReference type="Gene3D" id="3.30.360.10">
    <property type="entry name" value="Dihydrodipicolinate Reductase, domain 2"/>
    <property type="match status" value="1"/>
</dbReference>
<keyword evidence="5" id="KW-0547">Nucleotide-binding</keyword>
<dbReference type="AlphaFoldDB" id="A0A6V8P2E8"/>
<feature type="binding site" evidence="4">
    <location>
        <begin position="151"/>
        <end position="153"/>
    </location>
    <ligand>
        <name>D-glyceraldehyde 3-phosphate</name>
        <dbReference type="ChEBI" id="CHEBI:59776"/>
    </ligand>
</feature>
<dbReference type="SUPFAM" id="SSF51735">
    <property type="entry name" value="NAD(P)-binding Rossmann-fold domains"/>
    <property type="match status" value="1"/>
</dbReference>
<evidence type="ECO:0000313" key="12">
    <source>
        <dbReference type="EMBL" id="GFP35006.1"/>
    </source>
</evidence>
<evidence type="ECO:0000313" key="15">
    <source>
        <dbReference type="Proteomes" id="UP000591948"/>
    </source>
</evidence>
<sequence length="335" mass="36544">MAVKVGINGFGRVGRSVFRAGMNCEDIDFVVVNDLTDSQTLAHLLKYDSVHGILKAKVYADGDNIVVDDTRVKVISERNPANLPWAELGIEIVVESTGLFTDRANAEKHISAGAEKVIVTAPAKEPDLTIVMGVNEDKYDPKKHSIISNASCTTNCLVPIAKVLLDNFGIARGFMTTIHAYTNDQRILDLPHKDLRRARAAGLSIIPTSTGAAKAIGQVIPELSGKMHGMAMRVPVADGSIVDLVAVLEKDFTVEDVNRAMKEASQSERYRGILDYTEDPLVSVDVIGNPHSAVFDAQSTLKIGDMVKVLSWYDNEWGFSCRVVDLIKYIAESME</sequence>
<feature type="active site" description="Nucleophile" evidence="3">
    <location>
        <position position="152"/>
    </location>
</feature>
<evidence type="ECO:0000256" key="8">
    <source>
        <dbReference type="RuleBase" id="RU361160"/>
    </source>
</evidence>
<evidence type="ECO:0000256" key="4">
    <source>
        <dbReference type="PIRSR" id="PIRSR000149-2"/>
    </source>
</evidence>
<dbReference type="Pfam" id="PF00044">
    <property type="entry name" value="Gp_dh_N"/>
    <property type="match status" value="1"/>
</dbReference>
<dbReference type="Proteomes" id="UP000591948">
    <property type="component" value="Unassembled WGS sequence"/>
</dbReference>
<evidence type="ECO:0000313" key="11">
    <source>
        <dbReference type="EMBL" id="GFP26658.1"/>
    </source>
</evidence>
<dbReference type="GO" id="GO:0050661">
    <property type="term" value="F:NADP binding"/>
    <property type="evidence" value="ECO:0007669"/>
    <property type="project" value="InterPro"/>
</dbReference>
<dbReference type="EMBL" id="BLRY01000002">
    <property type="protein sequence ID" value="GFP26658.1"/>
    <property type="molecule type" value="Genomic_DNA"/>
</dbReference>
<dbReference type="InterPro" id="IPR020830">
    <property type="entry name" value="GlycerAld_3-P_DH_AS"/>
</dbReference>
<dbReference type="CDD" id="cd18126">
    <property type="entry name" value="GAPDH_I_C"/>
    <property type="match status" value="1"/>
</dbReference>
<dbReference type="InterPro" id="IPR006424">
    <property type="entry name" value="Glyceraldehyde-3-P_DH_1"/>
</dbReference>
<feature type="binding site" evidence="4">
    <location>
        <position position="233"/>
    </location>
    <ligand>
        <name>D-glyceraldehyde 3-phosphate</name>
        <dbReference type="ChEBI" id="CHEBI:59776"/>
    </ligand>
</feature>
<dbReference type="Pfam" id="PF02800">
    <property type="entry name" value="Gp_dh_C"/>
    <property type="match status" value="1"/>
</dbReference>
<dbReference type="CDD" id="cd05214">
    <property type="entry name" value="GAPDH_I_N"/>
    <property type="match status" value="1"/>
</dbReference>
<evidence type="ECO:0000256" key="7">
    <source>
        <dbReference type="RuleBase" id="RU000397"/>
    </source>
</evidence>
<organism evidence="11 15">
    <name type="scientific">Candidatus Hakubella thermalkaliphila</name>
    <dbReference type="NCBI Taxonomy" id="2754717"/>
    <lineage>
        <taxon>Bacteria</taxon>
        <taxon>Bacillati</taxon>
        <taxon>Actinomycetota</taxon>
        <taxon>Actinomycetota incertae sedis</taxon>
        <taxon>Candidatus Hakubellales</taxon>
        <taxon>Candidatus Hakubellaceae</taxon>
        <taxon>Candidatus Hakubella</taxon>
    </lineage>
</organism>
<dbReference type="SUPFAM" id="SSF55347">
    <property type="entry name" value="Glyceraldehyde-3-phosphate dehydrogenase-like, C-terminal domain"/>
    <property type="match status" value="1"/>
</dbReference>
<evidence type="ECO:0000256" key="6">
    <source>
        <dbReference type="PIRSR" id="PIRSR000149-4"/>
    </source>
</evidence>
<keyword evidence="5" id="KW-0520">NAD</keyword>
<keyword evidence="15" id="KW-1185">Reference proteome</keyword>
<dbReference type="PIRSF" id="PIRSF000149">
    <property type="entry name" value="GAP_DH"/>
    <property type="match status" value="1"/>
</dbReference>
<evidence type="ECO:0000313" key="10">
    <source>
        <dbReference type="EMBL" id="GFP21150.1"/>
    </source>
</evidence>
<reference evidence="13 14" key="1">
    <citation type="journal article" date="2020" name="Front. Microbiol.">
        <title>Single-cell genomics of novel Actinobacteria with the Wood-Ljungdahl pathway discovered in a serpentinizing system.</title>
        <authorList>
            <person name="Merino N."/>
            <person name="Kawai M."/>
            <person name="Boyd E.S."/>
            <person name="Colman D.R."/>
            <person name="McGlynn S.E."/>
            <person name="Nealson K.H."/>
            <person name="Kurokawa K."/>
            <person name="Hongoh Y."/>
        </authorList>
    </citation>
    <scope>NUCLEOTIDE SEQUENCE [LARGE SCALE GENOMIC DNA]</scope>
    <source>
        <strain evidence="10 14">S06</strain>
        <strain evidence="11 15">S33</strain>
        <strain evidence="12 13">S43</strain>
    </source>
</reference>
<feature type="binding site" evidence="5">
    <location>
        <position position="78"/>
    </location>
    <ligand>
        <name>NAD(+)</name>
        <dbReference type="ChEBI" id="CHEBI:57540"/>
    </ligand>
</feature>
<dbReference type="InterPro" id="IPR020831">
    <property type="entry name" value="GlycerAld/Erythrose_P_DH"/>
</dbReference>
<proteinExistence type="inferred from homology"/>
<dbReference type="GO" id="GO:0006006">
    <property type="term" value="P:glucose metabolic process"/>
    <property type="evidence" value="ECO:0007669"/>
    <property type="project" value="InterPro"/>
</dbReference>
<dbReference type="PRINTS" id="PR00078">
    <property type="entry name" value="G3PDHDRGNASE"/>
</dbReference>
<feature type="binding site" evidence="5">
    <location>
        <position position="315"/>
    </location>
    <ligand>
        <name>NAD(+)</name>
        <dbReference type="ChEBI" id="CHEBI:57540"/>
    </ligand>
</feature>
<dbReference type="GO" id="GO:0004365">
    <property type="term" value="F:glyceraldehyde-3-phosphate dehydrogenase (NAD+) (phosphorylating) activity"/>
    <property type="evidence" value="ECO:0007669"/>
    <property type="project" value="UniProtKB-ARBA"/>
</dbReference>
<feature type="binding site" evidence="4">
    <location>
        <position position="182"/>
    </location>
    <ligand>
        <name>D-glyceraldehyde 3-phosphate</name>
        <dbReference type="ChEBI" id="CHEBI:59776"/>
    </ligand>
</feature>
<evidence type="ECO:0000256" key="2">
    <source>
        <dbReference type="ARBA" id="ARBA00023002"/>
    </source>
</evidence>
<dbReference type="GO" id="GO:0051287">
    <property type="term" value="F:NAD binding"/>
    <property type="evidence" value="ECO:0007669"/>
    <property type="project" value="InterPro"/>
</dbReference>
<dbReference type="PANTHER" id="PTHR43148">
    <property type="entry name" value="GLYCERALDEHYDE-3-PHOSPHATE DEHYDROGENASE 2"/>
    <property type="match status" value="1"/>
</dbReference>
<dbReference type="SMART" id="SM00846">
    <property type="entry name" value="Gp_dh_N"/>
    <property type="match status" value="1"/>
</dbReference>
<feature type="binding site" evidence="4">
    <location>
        <begin position="210"/>
        <end position="211"/>
    </location>
    <ligand>
        <name>D-glyceraldehyde 3-phosphate</name>
        <dbReference type="ChEBI" id="CHEBI:59776"/>
    </ligand>
</feature>
<evidence type="ECO:0000256" key="1">
    <source>
        <dbReference type="ARBA" id="ARBA00007406"/>
    </source>
</evidence>
<dbReference type="FunFam" id="3.30.360.10:FF:000002">
    <property type="entry name" value="Glyceraldehyde-3-phosphate dehydrogenase"/>
    <property type="match status" value="1"/>
</dbReference>
<dbReference type="EC" id="1.2.1.-" evidence="8"/>
<evidence type="ECO:0000256" key="3">
    <source>
        <dbReference type="PIRSR" id="PIRSR000149-1"/>
    </source>
</evidence>
<dbReference type="InterPro" id="IPR020829">
    <property type="entry name" value="GlycerAld_3-P_DH_cat"/>
</dbReference>
<feature type="binding site" evidence="5">
    <location>
        <position position="120"/>
    </location>
    <ligand>
        <name>NAD(+)</name>
        <dbReference type="ChEBI" id="CHEBI:57540"/>
    </ligand>
</feature>
<evidence type="ECO:0000313" key="13">
    <source>
        <dbReference type="Proteomes" id="UP000576480"/>
    </source>
</evidence>
<dbReference type="Proteomes" id="UP000580051">
    <property type="component" value="Unassembled WGS sequence"/>
</dbReference>
<accession>A0A6V8P2E8</accession>
<dbReference type="PROSITE" id="PS00071">
    <property type="entry name" value="GAPDH"/>
    <property type="match status" value="1"/>
</dbReference>
<comment type="similarity">
    <text evidence="1 7">Belongs to the glyceraldehyde-3-phosphate dehydrogenase family.</text>
</comment>
<dbReference type="EMBL" id="BLSB01000041">
    <property type="protein sequence ID" value="GFP35006.1"/>
    <property type="molecule type" value="Genomic_DNA"/>
</dbReference>
<keyword evidence="2 8" id="KW-0560">Oxidoreductase</keyword>
<evidence type="ECO:0000313" key="14">
    <source>
        <dbReference type="Proteomes" id="UP000580051"/>
    </source>
</evidence>
<feature type="site" description="Activates thiol group during catalysis" evidence="6">
    <location>
        <position position="179"/>
    </location>
</feature>
<dbReference type="NCBIfam" id="TIGR01534">
    <property type="entry name" value="GAPDH-I"/>
    <property type="match status" value="1"/>
</dbReference>
<dbReference type="InterPro" id="IPR020828">
    <property type="entry name" value="GlycerAld_3-P_DH_NAD(P)-bd"/>
</dbReference>
<dbReference type="RefSeq" id="WP_176226287.1">
    <property type="nucleotide sequence ID" value="NZ_BLRV01000021.1"/>
</dbReference>
<dbReference type="InterPro" id="IPR036291">
    <property type="entry name" value="NAD(P)-bd_dom_sf"/>
</dbReference>
<feature type="binding site" evidence="5">
    <location>
        <position position="34"/>
    </location>
    <ligand>
        <name>NAD(+)</name>
        <dbReference type="ChEBI" id="CHEBI:57540"/>
    </ligand>
</feature>
<feature type="domain" description="Glyceraldehyde 3-phosphate dehydrogenase NAD(P) binding" evidence="9">
    <location>
        <begin position="3"/>
        <end position="152"/>
    </location>
</feature>
<dbReference type="EMBL" id="BLRV01000021">
    <property type="protein sequence ID" value="GFP21150.1"/>
    <property type="molecule type" value="Genomic_DNA"/>
</dbReference>